<accession>A0A2N3VA14</accession>
<dbReference type="PANTHER" id="PTHR33387">
    <property type="entry name" value="RMLC-LIKE JELLY ROLL FOLD PROTEIN"/>
    <property type="match status" value="1"/>
</dbReference>
<reference evidence="3 4" key="1">
    <citation type="submission" date="2017-12" db="EMBL/GenBank/DDBJ databases">
        <title>Sequencing the genomes of 1000 Actinobacteria strains.</title>
        <authorList>
            <person name="Klenk H.-P."/>
        </authorList>
    </citation>
    <scope>NUCLEOTIDE SEQUENCE [LARGE SCALE GENOMIC DNA]</scope>
    <source>
        <strain evidence="3 4">DSM 44489</strain>
    </source>
</reference>
<feature type="compositionally biased region" description="Polar residues" evidence="1">
    <location>
        <begin position="90"/>
        <end position="104"/>
    </location>
</feature>
<dbReference type="EMBL" id="PJMW01000002">
    <property type="protein sequence ID" value="PKV78460.1"/>
    <property type="molecule type" value="Genomic_DNA"/>
</dbReference>
<dbReference type="Proteomes" id="UP000233766">
    <property type="component" value="Unassembled WGS sequence"/>
</dbReference>
<dbReference type="CDD" id="cd06121">
    <property type="entry name" value="cupin_YML079wp"/>
    <property type="match status" value="1"/>
</dbReference>
<organism evidence="3 4">
    <name type="scientific">Nocardia fluminea</name>
    <dbReference type="NCBI Taxonomy" id="134984"/>
    <lineage>
        <taxon>Bacteria</taxon>
        <taxon>Bacillati</taxon>
        <taxon>Actinomycetota</taxon>
        <taxon>Actinomycetes</taxon>
        <taxon>Mycobacteriales</taxon>
        <taxon>Nocardiaceae</taxon>
        <taxon>Nocardia</taxon>
    </lineage>
</organism>
<dbReference type="OrthoDB" id="9798288at2"/>
<dbReference type="SUPFAM" id="SSF51182">
    <property type="entry name" value="RmlC-like cupins"/>
    <property type="match status" value="1"/>
</dbReference>
<sequence length="162" mass="17295">MKPPVPATAQRLSLSPHPEGGWYRRIYTAATSVELPDRGARPTATLIHYLLRPGERSAWHTVRSDELWLWQGGGPLRLITAEPGEGPDPTRTTTTVLGSSSDSAEGQSLHALVPARAWQSAEPASDQEVLLTCLVTPGFDFADLTFASEDAAGHAASLAADL</sequence>
<dbReference type="RefSeq" id="WP_101464900.1">
    <property type="nucleotide sequence ID" value="NZ_PJMW01000002.1"/>
</dbReference>
<proteinExistence type="predicted"/>
<dbReference type="InterPro" id="IPR011051">
    <property type="entry name" value="RmlC_Cupin_sf"/>
</dbReference>
<feature type="domain" description="DUF985" evidence="2">
    <location>
        <begin position="9"/>
        <end position="147"/>
    </location>
</feature>
<dbReference type="AlphaFoldDB" id="A0A2N3VA14"/>
<gene>
    <name evidence="3" type="ORF">ATK86_2832</name>
</gene>
<dbReference type="InterPro" id="IPR009327">
    <property type="entry name" value="Cupin_DUF985"/>
</dbReference>
<dbReference type="Pfam" id="PF06172">
    <property type="entry name" value="Cupin_5"/>
    <property type="match status" value="1"/>
</dbReference>
<protein>
    <recommendedName>
        <fullName evidence="2">DUF985 domain-containing protein</fullName>
    </recommendedName>
</protein>
<dbReference type="InterPro" id="IPR039935">
    <property type="entry name" value="YML079W-like"/>
</dbReference>
<name>A0A2N3VA14_9NOCA</name>
<dbReference type="Gene3D" id="2.60.120.10">
    <property type="entry name" value="Jelly Rolls"/>
    <property type="match status" value="1"/>
</dbReference>
<dbReference type="InterPro" id="IPR014710">
    <property type="entry name" value="RmlC-like_jellyroll"/>
</dbReference>
<evidence type="ECO:0000313" key="4">
    <source>
        <dbReference type="Proteomes" id="UP000233766"/>
    </source>
</evidence>
<evidence type="ECO:0000313" key="3">
    <source>
        <dbReference type="EMBL" id="PKV78460.1"/>
    </source>
</evidence>
<feature type="region of interest" description="Disordered" evidence="1">
    <location>
        <begin position="82"/>
        <end position="104"/>
    </location>
</feature>
<dbReference type="PANTHER" id="PTHR33387:SF3">
    <property type="entry name" value="DUF985 DOMAIN-CONTAINING PROTEIN"/>
    <property type="match status" value="1"/>
</dbReference>
<evidence type="ECO:0000256" key="1">
    <source>
        <dbReference type="SAM" id="MobiDB-lite"/>
    </source>
</evidence>
<comment type="caution">
    <text evidence="3">The sequence shown here is derived from an EMBL/GenBank/DDBJ whole genome shotgun (WGS) entry which is preliminary data.</text>
</comment>
<evidence type="ECO:0000259" key="2">
    <source>
        <dbReference type="Pfam" id="PF06172"/>
    </source>
</evidence>
<keyword evidence="4" id="KW-1185">Reference proteome</keyword>